<dbReference type="InterPro" id="IPR015507">
    <property type="entry name" value="rRNA-MeTfrase_E"/>
</dbReference>
<feature type="active site" description="Proton acceptor" evidence="11 12">
    <location>
        <position position="161"/>
    </location>
</feature>
<dbReference type="Pfam" id="PF01728">
    <property type="entry name" value="FtsJ"/>
    <property type="match status" value="1"/>
</dbReference>
<evidence type="ECO:0000256" key="8">
    <source>
        <dbReference type="ARBA" id="ARBA00041995"/>
    </source>
</evidence>
<dbReference type="InterPro" id="IPR050082">
    <property type="entry name" value="RNA_methyltr_RlmE"/>
</dbReference>
<evidence type="ECO:0000256" key="3">
    <source>
        <dbReference type="ARBA" id="ARBA00022679"/>
    </source>
</evidence>
<keyword evidence="2 11" id="KW-0489">Methyltransferase</keyword>
<dbReference type="PANTHER" id="PTHR10920:SF18">
    <property type="entry name" value="RRNA METHYLTRANSFERASE 2, MITOCHONDRIAL"/>
    <property type="match status" value="1"/>
</dbReference>
<feature type="binding site" evidence="11">
    <location>
        <position position="60"/>
    </location>
    <ligand>
        <name>S-adenosyl-L-methionine</name>
        <dbReference type="ChEBI" id="CHEBI:59789"/>
    </ligand>
</feature>
<dbReference type="EMBL" id="LT629751">
    <property type="protein sequence ID" value="SDS04074.1"/>
    <property type="molecule type" value="Genomic_DNA"/>
</dbReference>
<feature type="binding site" evidence="11">
    <location>
        <position position="62"/>
    </location>
    <ligand>
        <name>S-adenosyl-L-methionine</name>
        <dbReference type="ChEBI" id="CHEBI:59789"/>
    </ligand>
</feature>
<dbReference type="Proteomes" id="UP000243359">
    <property type="component" value="Chromosome I"/>
</dbReference>
<dbReference type="PANTHER" id="PTHR10920">
    <property type="entry name" value="RIBOSOMAL RNA METHYLTRANSFERASE"/>
    <property type="match status" value="1"/>
</dbReference>
<dbReference type="SUPFAM" id="SSF53335">
    <property type="entry name" value="S-adenosyl-L-methionine-dependent methyltransferases"/>
    <property type="match status" value="1"/>
</dbReference>
<comment type="similarity">
    <text evidence="11">Belongs to the class I-like SAM-binding methyltransferase superfamily. RNA methyltransferase RlmE family.</text>
</comment>
<dbReference type="InterPro" id="IPR002877">
    <property type="entry name" value="RNA_MeTrfase_FtsJ_dom"/>
</dbReference>
<gene>
    <name evidence="11" type="primary">rlmE</name>
    <name evidence="11" type="synonym">ftsJ</name>
    <name evidence="11" type="synonym">rrmJ</name>
    <name evidence="14" type="ORF">SAMN05216221_0933</name>
</gene>
<evidence type="ECO:0000256" key="9">
    <source>
        <dbReference type="ARBA" id="ARBA00042745"/>
    </source>
</evidence>
<dbReference type="NCBIfam" id="NF008390">
    <property type="entry name" value="PRK11188.1"/>
    <property type="match status" value="1"/>
</dbReference>
<feature type="binding site" evidence="11">
    <location>
        <position position="96"/>
    </location>
    <ligand>
        <name>S-adenosyl-L-methionine</name>
        <dbReference type="ChEBI" id="CHEBI:59789"/>
    </ligand>
</feature>
<comment type="function">
    <text evidence="5 11">Specifically methylates the uridine in position 2552 of 23S rRNA at the 2'-O position of the ribose in the fully assembled 50S ribosomal subunit.</text>
</comment>
<evidence type="ECO:0000256" key="10">
    <source>
        <dbReference type="ARBA" id="ARBA00048970"/>
    </source>
</evidence>
<name>A0A1H1NYQ2_9PSED</name>
<organism evidence="14 15">
    <name type="scientific">Pseudomonas oryzae</name>
    <dbReference type="NCBI Taxonomy" id="1392877"/>
    <lineage>
        <taxon>Bacteria</taxon>
        <taxon>Pseudomonadati</taxon>
        <taxon>Pseudomonadota</taxon>
        <taxon>Gammaproteobacteria</taxon>
        <taxon>Pseudomonadales</taxon>
        <taxon>Pseudomonadaceae</taxon>
        <taxon>Pseudomonas</taxon>
    </lineage>
</organism>
<comment type="catalytic activity">
    <reaction evidence="10 11">
        <text>uridine(2552) in 23S rRNA + S-adenosyl-L-methionine = 2'-O-methyluridine(2552) in 23S rRNA + S-adenosyl-L-homocysteine + H(+)</text>
        <dbReference type="Rhea" id="RHEA:42720"/>
        <dbReference type="Rhea" id="RHEA-COMP:10202"/>
        <dbReference type="Rhea" id="RHEA-COMP:10203"/>
        <dbReference type="ChEBI" id="CHEBI:15378"/>
        <dbReference type="ChEBI" id="CHEBI:57856"/>
        <dbReference type="ChEBI" id="CHEBI:59789"/>
        <dbReference type="ChEBI" id="CHEBI:65315"/>
        <dbReference type="ChEBI" id="CHEBI:74478"/>
        <dbReference type="EC" id="2.1.1.166"/>
    </reaction>
</comment>
<evidence type="ECO:0000313" key="15">
    <source>
        <dbReference type="Proteomes" id="UP000243359"/>
    </source>
</evidence>
<keyword evidence="3 11" id="KW-0808">Transferase</keyword>
<evidence type="ECO:0000256" key="11">
    <source>
        <dbReference type="HAMAP-Rule" id="MF_01547"/>
    </source>
</evidence>
<feature type="domain" description="Ribosomal RNA methyltransferase FtsJ" evidence="13">
    <location>
        <begin position="28"/>
        <end position="204"/>
    </location>
</feature>
<keyword evidence="11" id="KW-0963">Cytoplasm</keyword>
<dbReference type="STRING" id="1392877.SAMN05216221_0933"/>
<feature type="binding site" evidence="11">
    <location>
        <position position="80"/>
    </location>
    <ligand>
        <name>S-adenosyl-L-methionine</name>
        <dbReference type="ChEBI" id="CHEBI:59789"/>
    </ligand>
</feature>
<dbReference type="GO" id="GO:0008650">
    <property type="term" value="F:rRNA (uridine-2'-O-)-methyltransferase activity"/>
    <property type="evidence" value="ECO:0007669"/>
    <property type="project" value="UniProtKB-UniRule"/>
</dbReference>
<dbReference type="OrthoDB" id="9790080at2"/>
<dbReference type="InterPro" id="IPR029063">
    <property type="entry name" value="SAM-dependent_MTases_sf"/>
</dbReference>
<sequence length="206" mass="22990">MKRSKSSSRWLNEHVNDPYVKQAQKDGYRSRAAYKLLELNEKDKLIRPGMLLMDLGSAPGGWSQVAGRLVGDQGRVLASDILPMDSLENVDFIQGDFSDDKVFQQILDKLDGRQPDLIISDMAPNISGVAAADQASSMYLAELVLDMVRQVLKPNGNFAIKIFQGEGSDDYLRDVRSSFEKVVVRKPDASRSRSREVYFVAKGFKG</sequence>
<dbReference type="HAMAP" id="MF_01547">
    <property type="entry name" value="RNA_methyltr_E"/>
    <property type="match status" value="1"/>
</dbReference>
<evidence type="ECO:0000256" key="6">
    <source>
        <dbReference type="ARBA" id="ARBA00038861"/>
    </source>
</evidence>
<dbReference type="RefSeq" id="WP_090347839.1">
    <property type="nucleotide sequence ID" value="NZ_LT629751.1"/>
</dbReference>
<comment type="subcellular location">
    <subcellularLocation>
        <location evidence="11">Cytoplasm</location>
    </subcellularLocation>
</comment>
<keyword evidence="1 11" id="KW-0698">rRNA processing</keyword>
<dbReference type="EC" id="2.1.1.166" evidence="6 11"/>
<evidence type="ECO:0000259" key="13">
    <source>
        <dbReference type="Pfam" id="PF01728"/>
    </source>
</evidence>
<dbReference type="FunFam" id="3.40.50.150:FF:000005">
    <property type="entry name" value="Ribosomal RNA large subunit methyltransferase E"/>
    <property type="match status" value="1"/>
</dbReference>
<evidence type="ECO:0000256" key="7">
    <source>
        <dbReference type="ARBA" id="ARBA00041129"/>
    </source>
</evidence>
<keyword evidence="15" id="KW-1185">Reference proteome</keyword>
<feature type="binding site" evidence="11">
    <location>
        <position position="121"/>
    </location>
    <ligand>
        <name>S-adenosyl-L-methionine</name>
        <dbReference type="ChEBI" id="CHEBI:59789"/>
    </ligand>
</feature>
<dbReference type="PIRSF" id="PIRSF005461">
    <property type="entry name" value="23S_rRNA_mtase"/>
    <property type="match status" value="1"/>
</dbReference>
<evidence type="ECO:0000256" key="1">
    <source>
        <dbReference type="ARBA" id="ARBA00022552"/>
    </source>
</evidence>
<dbReference type="AlphaFoldDB" id="A0A1H1NYQ2"/>
<evidence type="ECO:0000313" key="14">
    <source>
        <dbReference type="EMBL" id="SDS04074.1"/>
    </source>
</evidence>
<accession>A0A1H1NYQ2</accession>
<evidence type="ECO:0000256" key="5">
    <source>
        <dbReference type="ARBA" id="ARBA00037569"/>
    </source>
</evidence>
<dbReference type="Gene3D" id="3.40.50.150">
    <property type="entry name" value="Vaccinia Virus protein VP39"/>
    <property type="match status" value="1"/>
</dbReference>
<dbReference type="GO" id="GO:0005737">
    <property type="term" value="C:cytoplasm"/>
    <property type="evidence" value="ECO:0007669"/>
    <property type="project" value="UniProtKB-SubCell"/>
</dbReference>
<protein>
    <recommendedName>
        <fullName evidence="7 11">Ribosomal RNA large subunit methyltransferase E</fullName>
        <ecNumber evidence="6 11">2.1.1.166</ecNumber>
    </recommendedName>
    <alternativeName>
        <fullName evidence="9 11">23S rRNA Um2552 methyltransferase</fullName>
    </alternativeName>
    <alternativeName>
        <fullName evidence="8 11">rRNA (uridine-2'-O-)-methyltransferase</fullName>
    </alternativeName>
</protein>
<evidence type="ECO:0000256" key="4">
    <source>
        <dbReference type="ARBA" id="ARBA00022691"/>
    </source>
</evidence>
<proteinExistence type="inferred from homology"/>
<evidence type="ECO:0000256" key="12">
    <source>
        <dbReference type="PIRSR" id="PIRSR005461-1"/>
    </source>
</evidence>
<evidence type="ECO:0000256" key="2">
    <source>
        <dbReference type="ARBA" id="ARBA00022603"/>
    </source>
</evidence>
<keyword evidence="4 11" id="KW-0949">S-adenosyl-L-methionine</keyword>
<reference evidence="15" key="1">
    <citation type="submission" date="2016-10" db="EMBL/GenBank/DDBJ databases">
        <authorList>
            <person name="Varghese N."/>
            <person name="Submissions S."/>
        </authorList>
    </citation>
    <scope>NUCLEOTIDE SEQUENCE [LARGE SCALE GENOMIC DNA]</scope>
    <source>
        <strain evidence="15">KCTC 32247</strain>
    </source>
</reference>